<evidence type="ECO:0000313" key="2">
    <source>
        <dbReference type="Proteomes" id="UP000789525"/>
    </source>
</evidence>
<sequence length="142" mass="16102">MTGSVMYNSPEDHPLLHLLSTRDINRDSCLDLKWSCPTRLGVLTRELELSLTATDCKITWPELEKGVVKEVCQGTDIKSESGAFDADHSMRLFYIQSRRNRLVSPQVNQSTCKLCRKGGSHMVEDKFPLVYWSSKEPSRLGV</sequence>
<dbReference type="Proteomes" id="UP000789525">
    <property type="component" value="Unassembled WGS sequence"/>
</dbReference>
<reference evidence="1" key="1">
    <citation type="submission" date="2021-06" db="EMBL/GenBank/DDBJ databases">
        <authorList>
            <person name="Kallberg Y."/>
            <person name="Tangrot J."/>
            <person name="Rosling A."/>
        </authorList>
    </citation>
    <scope>NUCLEOTIDE SEQUENCE</scope>
    <source>
        <strain evidence="1">CL356</strain>
    </source>
</reference>
<dbReference type="EMBL" id="CAJVPT010013521">
    <property type="protein sequence ID" value="CAG8596580.1"/>
    <property type="molecule type" value="Genomic_DNA"/>
</dbReference>
<proteinExistence type="predicted"/>
<name>A0ACA9MMI6_9GLOM</name>
<evidence type="ECO:0000313" key="1">
    <source>
        <dbReference type="EMBL" id="CAG8596580.1"/>
    </source>
</evidence>
<accession>A0ACA9MMI6</accession>
<organism evidence="1 2">
    <name type="scientific">Acaulospora colombiana</name>
    <dbReference type="NCBI Taxonomy" id="27376"/>
    <lineage>
        <taxon>Eukaryota</taxon>
        <taxon>Fungi</taxon>
        <taxon>Fungi incertae sedis</taxon>
        <taxon>Mucoromycota</taxon>
        <taxon>Glomeromycotina</taxon>
        <taxon>Glomeromycetes</taxon>
        <taxon>Diversisporales</taxon>
        <taxon>Acaulosporaceae</taxon>
        <taxon>Acaulospora</taxon>
    </lineage>
</organism>
<keyword evidence="2" id="KW-1185">Reference proteome</keyword>
<protein>
    <submittedName>
        <fullName evidence="1">2932_t:CDS:1</fullName>
    </submittedName>
</protein>
<gene>
    <name evidence="1" type="ORF">ACOLOM_LOCUS6525</name>
</gene>
<comment type="caution">
    <text evidence="1">The sequence shown here is derived from an EMBL/GenBank/DDBJ whole genome shotgun (WGS) entry which is preliminary data.</text>
</comment>